<evidence type="ECO:0000259" key="2">
    <source>
        <dbReference type="Pfam" id="PF13509"/>
    </source>
</evidence>
<dbReference type="PIRSF" id="PIRSF012524">
    <property type="entry name" value="YitL_S1"/>
    <property type="match status" value="1"/>
</dbReference>
<protein>
    <recommendedName>
        <fullName evidence="8">DNA-binding protein</fullName>
    </recommendedName>
</protein>
<dbReference type="InterPro" id="IPR036388">
    <property type="entry name" value="WH-like_DNA-bd_sf"/>
</dbReference>
<evidence type="ECO:0000313" key="7">
    <source>
        <dbReference type="Proteomes" id="UP000664357"/>
    </source>
</evidence>
<dbReference type="InterPro" id="IPR048587">
    <property type="entry name" value="CvfB_S1_3rd"/>
</dbReference>
<dbReference type="EMBL" id="JAFREL020000006">
    <property type="protein sequence ID" value="MEO1772930.1"/>
    <property type="molecule type" value="Genomic_DNA"/>
</dbReference>
<feature type="domain" description="Conserved virulence factor B-like winged helix" evidence="3">
    <location>
        <begin position="223"/>
        <end position="281"/>
    </location>
</feature>
<dbReference type="InterPro" id="IPR048588">
    <property type="entry name" value="CvfB_S1_2nd"/>
</dbReference>
<feature type="domain" description="Conserved virulence factor B first S1" evidence="2">
    <location>
        <begin position="5"/>
        <end position="60"/>
    </location>
</feature>
<dbReference type="Pfam" id="PF17783">
    <property type="entry name" value="WHD_CvfB"/>
    <property type="match status" value="1"/>
</dbReference>
<gene>
    <name evidence="6" type="ORF">JZO67_004913</name>
</gene>
<organism evidence="6 7">
    <name type="scientific">Candidatus Enterococcus ferrettii</name>
    <dbReference type="NCBI Taxonomy" id="2815324"/>
    <lineage>
        <taxon>Bacteria</taxon>
        <taxon>Bacillati</taxon>
        <taxon>Bacillota</taxon>
        <taxon>Bacilli</taxon>
        <taxon>Lactobacillales</taxon>
        <taxon>Enterococcaceae</taxon>
        <taxon>Enterococcus</taxon>
    </lineage>
</organism>
<dbReference type="InterPro" id="IPR039566">
    <property type="entry name" value="CvfB_S1_st"/>
</dbReference>
<dbReference type="Gene3D" id="1.10.10.10">
    <property type="entry name" value="Winged helix-like DNA-binding domain superfamily/Winged helix DNA-binding domain"/>
    <property type="match status" value="1"/>
</dbReference>
<evidence type="ECO:0000313" key="6">
    <source>
        <dbReference type="EMBL" id="MEO1772930.1"/>
    </source>
</evidence>
<name>A0ABV0EW92_9ENTE</name>
<proteinExistence type="inferred from homology"/>
<evidence type="ECO:0000259" key="4">
    <source>
        <dbReference type="Pfam" id="PF21191"/>
    </source>
</evidence>
<feature type="domain" description="Conserved virulence factor B third S1" evidence="5">
    <location>
        <begin position="138"/>
        <end position="212"/>
    </location>
</feature>
<evidence type="ECO:0000259" key="3">
    <source>
        <dbReference type="Pfam" id="PF17783"/>
    </source>
</evidence>
<comment type="caution">
    <text evidence="6">The sequence shown here is derived from an EMBL/GenBank/DDBJ whole genome shotgun (WGS) entry which is preliminary data.</text>
</comment>
<comment type="similarity">
    <text evidence="1">Belongs to the CvfB family.</text>
</comment>
<sequence>MNELIGQVFTALIMDENEETYFVQKNGVTFRLVTDQEHKIGDAIEGFGYINQKKEAVFTTILPKIRIGNYAFGEVTNVRRDLGAFVDIGLPDKDVVVSLDELPSMKELWPKKGDYLMITLRVDEKERMWGTLADETIFHSLSRKGSIEMQNEDKKGIIYRLKVAGSYLLTEDFYIGFIHPSERYLEPRLGEAVEARVIGLRPDGALNMSLKPRAHEVINDDAAMILTMLQRKDDHRLPLWDKSAPEEIMQTFGISKGQFKRAIGHLLKEKLIIQETGEIRLKN</sequence>
<feature type="domain" description="Conserved virulence factor B second S1" evidence="4">
    <location>
        <begin position="70"/>
        <end position="131"/>
    </location>
</feature>
<evidence type="ECO:0000256" key="1">
    <source>
        <dbReference type="PIRNR" id="PIRNR012524"/>
    </source>
</evidence>
<dbReference type="Gene3D" id="2.40.50.140">
    <property type="entry name" value="Nucleic acid-binding proteins"/>
    <property type="match status" value="2"/>
</dbReference>
<evidence type="ECO:0008006" key="8">
    <source>
        <dbReference type="Google" id="ProtNLM"/>
    </source>
</evidence>
<dbReference type="PANTHER" id="PTHR37296">
    <property type="entry name" value="CONSERVED VIRULENCE FACTOR B"/>
    <property type="match status" value="1"/>
</dbReference>
<dbReference type="InterPro" id="IPR040764">
    <property type="entry name" value="CvfB_WH"/>
</dbReference>
<dbReference type="Gene3D" id="2.40.50.330">
    <property type="match status" value="1"/>
</dbReference>
<evidence type="ECO:0000259" key="5">
    <source>
        <dbReference type="Pfam" id="PF21543"/>
    </source>
</evidence>
<accession>A0ABV0EW92</accession>
<keyword evidence="7" id="KW-1185">Reference proteome</keyword>
<dbReference type="RefSeq" id="WP_207704440.1">
    <property type="nucleotide sequence ID" value="NZ_JAFREL020000006.1"/>
</dbReference>
<reference evidence="6 7" key="1">
    <citation type="submission" date="2024-02" db="EMBL/GenBank/DDBJ databases">
        <title>The Genome Sequence of Enterococcus sp. DIV0159.</title>
        <authorList>
            <person name="Earl A."/>
            <person name="Manson A."/>
            <person name="Gilmore M."/>
            <person name="Sanders J."/>
            <person name="Shea T."/>
            <person name="Howe W."/>
            <person name="Livny J."/>
            <person name="Cuomo C."/>
            <person name="Neafsey D."/>
            <person name="Birren B."/>
        </authorList>
    </citation>
    <scope>NUCLEOTIDE SEQUENCE [LARGE SCALE GENOMIC DNA]</scope>
    <source>
        <strain evidence="6 7">665A</strain>
    </source>
</reference>
<dbReference type="Proteomes" id="UP000664357">
    <property type="component" value="Unassembled WGS sequence"/>
</dbReference>
<dbReference type="PANTHER" id="PTHR37296:SF1">
    <property type="entry name" value="CONSERVED VIRULENCE FACTOR B"/>
    <property type="match status" value="1"/>
</dbReference>
<dbReference type="InterPro" id="IPR012340">
    <property type="entry name" value="NA-bd_OB-fold"/>
</dbReference>
<dbReference type="Pfam" id="PF21543">
    <property type="entry name" value="CvfB_2nd"/>
    <property type="match status" value="1"/>
</dbReference>
<dbReference type="Pfam" id="PF13509">
    <property type="entry name" value="S1_2"/>
    <property type="match status" value="1"/>
</dbReference>
<dbReference type="InterPro" id="IPR014464">
    <property type="entry name" value="CvfB_fam"/>
</dbReference>
<dbReference type="Pfam" id="PF21191">
    <property type="entry name" value="CvfB_1st"/>
    <property type="match status" value="1"/>
</dbReference>